<dbReference type="GO" id="GO:0032259">
    <property type="term" value="P:methylation"/>
    <property type="evidence" value="ECO:0007669"/>
    <property type="project" value="UniProtKB-KW"/>
</dbReference>
<keyword evidence="2" id="KW-1185">Reference proteome</keyword>
<name>A0A5B9PDX3_9BACT</name>
<keyword evidence="1" id="KW-0489">Methyltransferase</keyword>
<protein>
    <submittedName>
        <fullName evidence="1">Flagellin N-methylase</fullName>
    </submittedName>
</protein>
<dbReference type="InterPro" id="IPR005358">
    <property type="entry name" value="Puta_zinc/iron-chelating_dom"/>
</dbReference>
<dbReference type="EMBL" id="CP042912">
    <property type="protein sequence ID" value="QEG24608.1"/>
    <property type="molecule type" value="Genomic_DNA"/>
</dbReference>
<keyword evidence="1" id="KW-0282">Flagellum</keyword>
<dbReference type="AlphaFoldDB" id="A0A5B9PDX3"/>
<keyword evidence="1" id="KW-0808">Transferase</keyword>
<sequence>MLLHSSPDLKSMNKPKIRMRREDIRPDENLCDYCTAKCCRYFALSIDTPRTAADFDYLRWYLLHDRASLFVEGTTWYLLVHTTCKHLQDDHRCGIYETRPKICRDYTTHECEYDDSYTYDWYFETPEQIEEYANARFNTPETFRSPKPQLSVLN</sequence>
<dbReference type="Proteomes" id="UP000322214">
    <property type="component" value="Chromosome"/>
</dbReference>
<keyword evidence="1" id="KW-0966">Cell projection</keyword>
<keyword evidence="1" id="KW-0969">Cilium</keyword>
<dbReference type="STRING" id="980251.GCA_001642875_01040"/>
<evidence type="ECO:0000313" key="2">
    <source>
        <dbReference type="Proteomes" id="UP000322214"/>
    </source>
</evidence>
<reference evidence="1 2" key="1">
    <citation type="submission" date="2019-08" db="EMBL/GenBank/DDBJ databases">
        <title>Deep-cultivation of Planctomycetes and their phenomic and genomic characterization uncovers novel biology.</title>
        <authorList>
            <person name="Wiegand S."/>
            <person name="Jogler M."/>
            <person name="Boedeker C."/>
            <person name="Pinto D."/>
            <person name="Vollmers J."/>
            <person name="Rivas-Marin E."/>
            <person name="Kohn T."/>
            <person name="Peeters S.H."/>
            <person name="Heuer A."/>
            <person name="Rast P."/>
            <person name="Oberbeckmann S."/>
            <person name="Bunk B."/>
            <person name="Jeske O."/>
            <person name="Meyerdierks A."/>
            <person name="Storesund J.E."/>
            <person name="Kallscheuer N."/>
            <person name="Luecker S."/>
            <person name="Lage O.M."/>
            <person name="Pohl T."/>
            <person name="Merkel B.J."/>
            <person name="Hornburger P."/>
            <person name="Mueller R.-W."/>
            <person name="Bruemmer F."/>
            <person name="Labrenz M."/>
            <person name="Spormann A.M."/>
            <person name="Op den Camp H."/>
            <person name="Overmann J."/>
            <person name="Amann R."/>
            <person name="Jetten M.S.M."/>
            <person name="Mascher T."/>
            <person name="Medema M.H."/>
            <person name="Devos D.P."/>
            <person name="Kaster A.-K."/>
            <person name="Ovreas L."/>
            <person name="Rohde M."/>
            <person name="Galperin M.Y."/>
            <person name="Jogler C."/>
        </authorList>
    </citation>
    <scope>NUCLEOTIDE SEQUENCE [LARGE SCALE GENOMIC DNA]</scope>
    <source>
        <strain evidence="1 2">FC18</strain>
    </source>
</reference>
<accession>A0A5B9PDX3</accession>
<dbReference type="KEGG" id="mff:MFFC18_45290"/>
<evidence type="ECO:0000313" key="1">
    <source>
        <dbReference type="EMBL" id="QEG24608.1"/>
    </source>
</evidence>
<gene>
    <name evidence="1" type="ORF">MFFC18_45290</name>
</gene>
<dbReference type="Pfam" id="PF03692">
    <property type="entry name" value="CxxCxxCC"/>
    <property type="match status" value="1"/>
</dbReference>
<proteinExistence type="predicted"/>
<organism evidence="1 2">
    <name type="scientific">Mariniblastus fucicola</name>
    <dbReference type="NCBI Taxonomy" id="980251"/>
    <lineage>
        <taxon>Bacteria</taxon>
        <taxon>Pseudomonadati</taxon>
        <taxon>Planctomycetota</taxon>
        <taxon>Planctomycetia</taxon>
        <taxon>Pirellulales</taxon>
        <taxon>Pirellulaceae</taxon>
        <taxon>Mariniblastus</taxon>
    </lineage>
</organism>
<dbReference type="GO" id="GO:0008168">
    <property type="term" value="F:methyltransferase activity"/>
    <property type="evidence" value="ECO:0007669"/>
    <property type="project" value="UniProtKB-KW"/>
</dbReference>